<dbReference type="AlphaFoldDB" id="A0A5P8VY05"/>
<organism evidence="2 3">
    <name type="scientific">Nostoc sphaeroides CCNUC1</name>
    <dbReference type="NCBI Taxonomy" id="2653204"/>
    <lineage>
        <taxon>Bacteria</taxon>
        <taxon>Bacillati</taxon>
        <taxon>Cyanobacteriota</taxon>
        <taxon>Cyanophyceae</taxon>
        <taxon>Nostocales</taxon>
        <taxon>Nostocaceae</taxon>
        <taxon>Nostoc</taxon>
    </lineage>
</organism>
<keyword evidence="1" id="KW-0732">Signal</keyword>
<feature type="chain" id="PRO_5025044139" description="DUF4402 domain-containing protein" evidence="1">
    <location>
        <begin position="25"/>
        <end position="229"/>
    </location>
</feature>
<feature type="signal peptide" evidence="1">
    <location>
        <begin position="1"/>
        <end position="24"/>
    </location>
</feature>
<accession>A0A5P8VY05</accession>
<reference evidence="2 3" key="1">
    <citation type="submission" date="2019-10" db="EMBL/GenBank/DDBJ databases">
        <title>Genomic and transcriptomic insights into the perfect genentic adaptation of a filamentous nitrogen-fixing cyanobacterium to rice fields.</title>
        <authorList>
            <person name="Chen Z."/>
        </authorList>
    </citation>
    <scope>NUCLEOTIDE SEQUENCE [LARGE SCALE GENOMIC DNA]</scope>
    <source>
        <strain evidence="2">CCNUC1</strain>
    </source>
</reference>
<gene>
    <name evidence="2" type="ORF">GXM_02668</name>
</gene>
<evidence type="ECO:0008006" key="4">
    <source>
        <dbReference type="Google" id="ProtNLM"/>
    </source>
</evidence>
<dbReference type="EMBL" id="CP045226">
    <property type="protein sequence ID" value="QFS45191.1"/>
    <property type="molecule type" value="Genomic_DNA"/>
</dbReference>
<keyword evidence="3" id="KW-1185">Reference proteome</keyword>
<protein>
    <recommendedName>
        <fullName evidence="4">DUF4402 domain-containing protein</fullName>
    </recommendedName>
</protein>
<evidence type="ECO:0000256" key="1">
    <source>
        <dbReference type="SAM" id="SignalP"/>
    </source>
</evidence>
<dbReference type="RefSeq" id="WP_194198763.1">
    <property type="nucleotide sequence ID" value="NZ_CP045226.1"/>
</dbReference>
<dbReference type="Pfam" id="PF14273">
    <property type="entry name" value="DUF4360"/>
    <property type="match status" value="1"/>
</dbReference>
<name>A0A5P8VY05_9NOSO</name>
<dbReference type="Proteomes" id="UP000326678">
    <property type="component" value="Chromosome Gxm1"/>
</dbReference>
<sequence length="229" mass="23685">MNVLTALISSFTLLSLSVVGLSQAQAQTQSDPTTVIGNGLQLQTAPATVTPAVSGNGFQFESVPVTVFGTGCTSGNAQTSLVGNTLSVTFPRFQATAVSPTVVSKSCSLRIGLNVPKGYRVNPINLRYSGFTNVPQGGSAALRVRAVFQGKVIPSGNNLNANFPSGSSGGWLKDVAITADTIDACANPVNSVFGINTTLIARATNVAAGQRTQIGFNGIYRIRFNLTPC</sequence>
<dbReference type="InterPro" id="IPR025649">
    <property type="entry name" value="DUF4360"/>
</dbReference>
<evidence type="ECO:0000313" key="3">
    <source>
        <dbReference type="Proteomes" id="UP000326678"/>
    </source>
</evidence>
<dbReference type="KEGG" id="nsh:GXM_02668"/>
<proteinExistence type="predicted"/>
<evidence type="ECO:0000313" key="2">
    <source>
        <dbReference type="EMBL" id="QFS45191.1"/>
    </source>
</evidence>